<accession>A0AAD4ES70</accession>
<protein>
    <submittedName>
        <fullName evidence="1">Uncharacterized protein</fullName>
    </submittedName>
</protein>
<proteinExistence type="predicted"/>
<evidence type="ECO:0000313" key="1">
    <source>
        <dbReference type="EMBL" id="KAG7284393.1"/>
    </source>
</evidence>
<name>A0AAD4ES70_9PEZI</name>
<evidence type="ECO:0000313" key="2">
    <source>
        <dbReference type="Proteomes" id="UP001197093"/>
    </source>
</evidence>
<gene>
    <name evidence="1" type="ORF">NEMBOFW57_010766</name>
</gene>
<reference evidence="1" key="1">
    <citation type="submission" date="2023-02" db="EMBL/GenBank/DDBJ databases">
        <authorList>
            <person name="Palmer J.M."/>
        </authorList>
    </citation>
    <scope>NUCLEOTIDE SEQUENCE</scope>
    <source>
        <strain evidence="1">FW57</strain>
    </source>
</reference>
<comment type="caution">
    <text evidence="1">The sequence shown here is derived from an EMBL/GenBank/DDBJ whole genome shotgun (WGS) entry which is preliminary data.</text>
</comment>
<dbReference type="Proteomes" id="UP001197093">
    <property type="component" value="Unassembled WGS sequence"/>
</dbReference>
<dbReference type="AlphaFoldDB" id="A0AAD4ES70"/>
<organism evidence="1 2">
    <name type="scientific">Staphylotrichum longicolle</name>
    <dbReference type="NCBI Taxonomy" id="669026"/>
    <lineage>
        <taxon>Eukaryota</taxon>
        <taxon>Fungi</taxon>
        <taxon>Dikarya</taxon>
        <taxon>Ascomycota</taxon>
        <taxon>Pezizomycotina</taxon>
        <taxon>Sordariomycetes</taxon>
        <taxon>Sordariomycetidae</taxon>
        <taxon>Sordariales</taxon>
        <taxon>Chaetomiaceae</taxon>
        <taxon>Staphylotrichum</taxon>
    </lineage>
</organism>
<sequence>MPRDDDLVVRGNNSWGIPDYAWPACEDWNHYVDACKCFGIHPITVTKQPTTTTLTVTAPNAVTTTVSTFTTTTTNTIPVTATTSATFTAIVEDIASATVTFVVTVTSTATVITTTTTPTVTSTQSCKATGVPFRITAQVSGDKTYLTDVGGALLQWFTFGNPNDPANVATSTFVLDNDGLLELVPAGGPDIVQFIDVNTGTPTEQVFSINQDIVEGTPGLVRVKGCVDATTNIVTLSAAGRSNILACNGFPFLSTGDGSERGLGCVTLTPLAEDPPV</sequence>
<dbReference type="EMBL" id="JAHCVI010000006">
    <property type="protein sequence ID" value="KAG7284393.1"/>
    <property type="molecule type" value="Genomic_DNA"/>
</dbReference>
<keyword evidence="2" id="KW-1185">Reference proteome</keyword>